<dbReference type="GO" id="GO:0004664">
    <property type="term" value="F:prephenate dehydratase activity"/>
    <property type="evidence" value="ECO:0007669"/>
    <property type="project" value="UniProtKB-EC"/>
</dbReference>
<keyword evidence="6" id="KW-0456">Lyase</keyword>
<dbReference type="PIRSF" id="PIRSF001500">
    <property type="entry name" value="Chor_mut_pdt_Ppr"/>
    <property type="match status" value="1"/>
</dbReference>
<dbReference type="NCBIfam" id="NF008865">
    <property type="entry name" value="PRK11898.1"/>
    <property type="match status" value="1"/>
</dbReference>
<name>A0A9N9A3H6_9GLOM</name>
<dbReference type="PROSITE" id="PS51671">
    <property type="entry name" value="ACT"/>
    <property type="match status" value="1"/>
</dbReference>
<dbReference type="PROSITE" id="PS51171">
    <property type="entry name" value="PREPHENATE_DEHYDR_3"/>
    <property type="match status" value="1"/>
</dbReference>
<dbReference type="PANTHER" id="PTHR21022:SF19">
    <property type="entry name" value="PREPHENATE DEHYDRATASE-RELATED"/>
    <property type="match status" value="1"/>
</dbReference>
<evidence type="ECO:0000256" key="1">
    <source>
        <dbReference type="ARBA" id="ARBA00004741"/>
    </source>
</evidence>
<dbReference type="InterPro" id="IPR001086">
    <property type="entry name" value="Preph_deHydtase"/>
</dbReference>
<proteinExistence type="predicted"/>
<dbReference type="EC" id="4.2.1.51" evidence="2"/>
<dbReference type="Gene3D" id="3.30.70.260">
    <property type="match status" value="1"/>
</dbReference>
<dbReference type="PANTHER" id="PTHR21022">
    <property type="entry name" value="PREPHENATE DEHYDRATASE P PROTEIN"/>
    <property type="match status" value="1"/>
</dbReference>
<dbReference type="EMBL" id="CAJVPV010002068">
    <property type="protein sequence ID" value="CAG8516750.1"/>
    <property type="molecule type" value="Genomic_DNA"/>
</dbReference>
<dbReference type="Proteomes" id="UP000789342">
    <property type="component" value="Unassembled WGS sequence"/>
</dbReference>
<dbReference type="Pfam" id="PF01842">
    <property type="entry name" value="ACT"/>
    <property type="match status" value="1"/>
</dbReference>
<evidence type="ECO:0000256" key="6">
    <source>
        <dbReference type="ARBA" id="ARBA00023239"/>
    </source>
</evidence>
<evidence type="ECO:0000313" key="10">
    <source>
        <dbReference type="EMBL" id="CAG8516750.1"/>
    </source>
</evidence>
<dbReference type="CDD" id="cd04905">
    <property type="entry name" value="ACT_CM-PDT"/>
    <property type="match status" value="1"/>
</dbReference>
<keyword evidence="11" id="KW-1185">Reference proteome</keyword>
<keyword evidence="4" id="KW-0057">Aromatic amino acid biosynthesis</keyword>
<keyword evidence="5" id="KW-0584">Phenylalanine biosynthesis</keyword>
<evidence type="ECO:0000259" key="9">
    <source>
        <dbReference type="PROSITE" id="PS51671"/>
    </source>
</evidence>
<feature type="domain" description="ACT" evidence="9">
    <location>
        <begin position="199"/>
        <end position="276"/>
    </location>
</feature>
<dbReference type="InterPro" id="IPR045865">
    <property type="entry name" value="ACT-like_dom_sf"/>
</dbReference>
<comment type="pathway">
    <text evidence="1">Amino-acid biosynthesis; L-phenylalanine biosynthesis; phenylpyruvate from prephenate: step 1/1.</text>
</comment>
<evidence type="ECO:0000259" key="8">
    <source>
        <dbReference type="PROSITE" id="PS51171"/>
    </source>
</evidence>
<dbReference type="SUPFAM" id="SSF53850">
    <property type="entry name" value="Periplasmic binding protein-like II"/>
    <property type="match status" value="1"/>
</dbReference>
<dbReference type="AlphaFoldDB" id="A0A9N9A3H6"/>
<protein>
    <recommendedName>
        <fullName evidence="2">prephenate dehydratase</fullName>
        <ecNumber evidence="2">4.2.1.51</ecNumber>
    </recommendedName>
</protein>
<dbReference type="InterPro" id="IPR002912">
    <property type="entry name" value="ACT_dom"/>
</dbReference>
<evidence type="ECO:0000256" key="7">
    <source>
        <dbReference type="ARBA" id="ARBA00047848"/>
    </source>
</evidence>
<gene>
    <name evidence="10" type="ORF">AMORRO_LOCUS4002</name>
</gene>
<evidence type="ECO:0000256" key="4">
    <source>
        <dbReference type="ARBA" id="ARBA00023141"/>
    </source>
</evidence>
<reference evidence="10" key="1">
    <citation type="submission" date="2021-06" db="EMBL/GenBank/DDBJ databases">
        <authorList>
            <person name="Kallberg Y."/>
            <person name="Tangrot J."/>
            <person name="Rosling A."/>
        </authorList>
    </citation>
    <scope>NUCLEOTIDE SEQUENCE</scope>
    <source>
        <strain evidence="10">CL551</strain>
    </source>
</reference>
<comment type="caution">
    <text evidence="10">The sequence shown here is derived from an EMBL/GenBank/DDBJ whole genome shotgun (WGS) entry which is preliminary data.</text>
</comment>
<dbReference type="InterPro" id="IPR008242">
    <property type="entry name" value="Chor_mutase/pphenate_deHydtase"/>
</dbReference>
<keyword evidence="3" id="KW-0028">Amino-acid biosynthesis</keyword>
<dbReference type="GO" id="GO:0009094">
    <property type="term" value="P:L-phenylalanine biosynthetic process"/>
    <property type="evidence" value="ECO:0007669"/>
    <property type="project" value="UniProtKB-KW"/>
</dbReference>
<organism evidence="10 11">
    <name type="scientific">Acaulospora morrowiae</name>
    <dbReference type="NCBI Taxonomy" id="94023"/>
    <lineage>
        <taxon>Eukaryota</taxon>
        <taxon>Fungi</taxon>
        <taxon>Fungi incertae sedis</taxon>
        <taxon>Mucoromycota</taxon>
        <taxon>Glomeromycotina</taxon>
        <taxon>Glomeromycetes</taxon>
        <taxon>Diversisporales</taxon>
        <taxon>Acaulosporaceae</taxon>
        <taxon>Acaulospora</taxon>
    </lineage>
</organism>
<dbReference type="CDD" id="cd13630">
    <property type="entry name" value="PBP2_PDT_1"/>
    <property type="match status" value="1"/>
</dbReference>
<evidence type="ECO:0000256" key="5">
    <source>
        <dbReference type="ARBA" id="ARBA00023222"/>
    </source>
</evidence>
<feature type="domain" description="Prephenate dehydratase" evidence="8">
    <location>
        <begin position="12"/>
        <end position="186"/>
    </location>
</feature>
<accession>A0A9N9A3H6</accession>
<sequence length="282" mass="31239">MVHQQMASQEITVAYLGPAGSYTHQAALGKFGNSVTYHPQATIDDVFKFVEEKHTTYGVVPFENSTFGSVVTTLDRLVSSKTQIIGEAYLEVNHNLLAKSNIKSVKRIYSHPQAFGQCRKWINTHLKGAQCIDASSTSRAAELAASESASAAISSIVCAELYGLNVLEKDIQDLRGNKTRFFILGNSPSGSTGDDRTLLLFTVDHRKPGALCDCLKTFKDHNINLTKIDSRPSLQRQWNYVFFVEFEGHKDDSNVRMSLNDIGEYCLGLTVLGSYSNKRTED</sequence>
<dbReference type="Pfam" id="PF00800">
    <property type="entry name" value="PDT"/>
    <property type="match status" value="1"/>
</dbReference>
<evidence type="ECO:0000256" key="2">
    <source>
        <dbReference type="ARBA" id="ARBA00013147"/>
    </source>
</evidence>
<dbReference type="FunFam" id="3.40.190.10:FF:000034">
    <property type="entry name" value="Chorismate mutase/prephenate dehydratase"/>
    <property type="match status" value="1"/>
</dbReference>
<comment type="catalytic activity">
    <reaction evidence="7">
        <text>prephenate + H(+) = 3-phenylpyruvate + CO2 + H2O</text>
        <dbReference type="Rhea" id="RHEA:21648"/>
        <dbReference type="ChEBI" id="CHEBI:15377"/>
        <dbReference type="ChEBI" id="CHEBI:15378"/>
        <dbReference type="ChEBI" id="CHEBI:16526"/>
        <dbReference type="ChEBI" id="CHEBI:18005"/>
        <dbReference type="ChEBI" id="CHEBI:29934"/>
        <dbReference type="EC" id="4.2.1.51"/>
    </reaction>
</comment>
<dbReference type="GO" id="GO:0005737">
    <property type="term" value="C:cytoplasm"/>
    <property type="evidence" value="ECO:0007669"/>
    <property type="project" value="TreeGrafter"/>
</dbReference>
<evidence type="ECO:0000313" key="11">
    <source>
        <dbReference type="Proteomes" id="UP000789342"/>
    </source>
</evidence>
<evidence type="ECO:0000256" key="3">
    <source>
        <dbReference type="ARBA" id="ARBA00022605"/>
    </source>
</evidence>
<dbReference type="SUPFAM" id="SSF55021">
    <property type="entry name" value="ACT-like"/>
    <property type="match status" value="1"/>
</dbReference>
<dbReference type="Gene3D" id="3.40.190.10">
    <property type="entry name" value="Periplasmic binding protein-like II"/>
    <property type="match status" value="2"/>
</dbReference>
<dbReference type="OrthoDB" id="983542at2759"/>